<dbReference type="RefSeq" id="WP_167700766.1">
    <property type="nucleotide sequence ID" value="NZ_CP118174.1"/>
</dbReference>
<dbReference type="Pfam" id="PF02086">
    <property type="entry name" value="MethyltransfD12"/>
    <property type="match status" value="1"/>
</dbReference>
<evidence type="ECO:0000313" key="9">
    <source>
        <dbReference type="EMBL" id="NIZ41198.1"/>
    </source>
</evidence>
<dbReference type="PANTHER" id="PTHR30481">
    <property type="entry name" value="DNA ADENINE METHYLASE"/>
    <property type="match status" value="1"/>
</dbReference>
<evidence type="ECO:0000256" key="5">
    <source>
        <dbReference type="ARBA" id="ARBA00022691"/>
    </source>
</evidence>
<evidence type="ECO:0000256" key="2">
    <source>
        <dbReference type="ARBA" id="ARBA00011900"/>
    </source>
</evidence>
<keyword evidence="4 8" id="KW-0808">Transferase</keyword>
<feature type="binding site" evidence="7">
    <location>
        <position position="14"/>
    </location>
    <ligand>
        <name>S-adenosyl-L-methionine</name>
        <dbReference type="ChEBI" id="CHEBI:59789"/>
    </ligand>
</feature>
<evidence type="ECO:0000256" key="6">
    <source>
        <dbReference type="ARBA" id="ARBA00047942"/>
    </source>
</evidence>
<dbReference type="EMBL" id="JAATLJ010000001">
    <property type="protein sequence ID" value="NIZ41198.1"/>
    <property type="molecule type" value="Genomic_DNA"/>
</dbReference>
<dbReference type="InterPro" id="IPR012263">
    <property type="entry name" value="M_m6A_EcoRV"/>
</dbReference>
<dbReference type="Proteomes" id="UP000711995">
    <property type="component" value="Unassembled WGS sequence"/>
</dbReference>
<dbReference type="Gene3D" id="3.40.50.150">
    <property type="entry name" value="Vaccinia Virus protein VP39"/>
    <property type="match status" value="1"/>
</dbReference>
<dbReference type="GO" id="GO:0043565">
    <property type="term" value="F:sequence-specific DNA binding"/>
    <property type="evidence" value="ECO:0007669"/>
    <property type="project" value="TreeGrafter"/>
</dbReference>
<dbReference type="PIRSF" id="PIRSF000398">
    <property type="entry name" value="M_m6A_EcoRV"/>
    <property type="match status" value="1"/>
</dbReference>
<dbReference type="InterPro" id="IPR023095">
    <property type="entry name" value="Ade_MeTrfase_dom_2"/>
</dbReference>
<dbReference type="SUPFAM" id="SSF53335">
    <property type="entry name" value="S-adenosyl-L-methionine-dependent methyltransferases"/>
    <property type="match status" value="1"/>
</dbReference>
<dbReference type="PRINTS" id="PR00505">
    <property type="entry name" value="D12N6MTFRASE"/>
</dbReference>
<dbReference type="GO" id="GO:0009007">
    <property type="term" value="F:site-specific DNA-methyltransferase (adenine-specific) activity"/>
    <property type="evidence" value="ECO:0007669"/>
    <property type="project" value="UniProtKB-UniRule"/>
</dbReference>
<protein>
    <recommendedName>
        <fullName evidence="2 8">Site-specific DNA-methyltransferase (adenine-specific)</fullName>
        <ecNumber evidence="2 8">2.1.1.72</ecNumber>
    </recommendedName>
</protein>
<comment type="similarity">
    <text evidence="1 8">Belongs to the N(4)/N(6)-methyltransferase family.</text>
</comment>
<name>A0A968GCQ4_9SPIO</name>
<proteinExistence type="inferred from homology"/>
<keyword evidence="3 8" id="KW-0489">Methyltransferase</keyword>
<comment type="catalytic activity">
    <reaction evidence="6 8">
        <text>a 2'-deoxyadenosine in DNA + S-adenosyl-L-methionine = an N(6)-methyl-2'-deoxyadenosine in DNA + S-adenosyl-L-homocysteine + H(+)</text>
        <dbReference type="Rhea" id="RHEA:15197"/>
        <dbReference type="Rhea" id="RHEA-COMP:12418"/>
        <dbReference type="Rhea" id="RHEA-COMP:12419"/>
        <dbReference type="ChEBI" id="CHEBI:15378"/>
        <dbReference type="ChEBI" id="CHEBI:57856"/>
        <dbReference type="ChEBI" id="CHEBI:59789"/>
        <dbReference type="ChEBI" id="CHEBI:90615"/>
        <dbReference type="ChEBI" id="CHEBI:90616"/>
        <dbReference type="EC" id="2.1.1.72"/>
    </reaction>
</comment>
<evidence type="ECO:0000256" key="8">
    <source>
        <dbReference type="RuleBase" id="RU361257"/>
    </source>
</evidence>
<dbReference type="InterPro" id="IPR029063">
    <property type="entry name" value="SAM-dependent_MTases_sf"/>
</dbReference>
<dbReference type="NCBIfam" id="TIGR00571">
    <property type="entry name" value="dam"/>
    <property type="match status" value="1"/>
</dbReference>
<dbReference type="EC" id="2.1.1.72" evidence="2 8"/>
<dbReference type="GO" id="GO:0032259">
    <property type="term" value="P:methylation"/>
    <property type="evidence" value="ECO:0007669"/>
    <property type="project" value="UniProtKB-KW"/>
</dbReference>
<evidence type="ECO:0000256" key="1">
    <source>
        <dbReference type="ARBA" id="ARBA00006594"/>
    </source>
</evidence>
<evidence type="ECO:0000313" key="10">
    <source>
        <dbReference type="Proteomes" id="UP000711995"/>
    </source>
</evidence>
<evidence type="ECO:0000256" key="3">
    <source>
        <dbReference type="ARBA" id="ARBA00022603"/>
    </source>
</evidence>
<evidence type="ECO:0000256" key="7">
    <source>
        <dbReference type="PIRSR" id="PIRSR000398-1"/>
    </source>
</evidence>
<dbReference type="InterPro" id="IPR002052">
    <property type="entry name" value="DNA_methylase_N6_adenine_CS"/>
</dbReference>
<accession>A0A968GCQ4</accession>
<dbReference type="PANTHER" id="PTHR30481:SF3">
    <property type="entry name" value="DNA ADENINE METHYLASE"/>
    <property type="match status" value="1"/>
</dbReference>
<evidence type="ECO:0000256" key="4">
    <source>
        <dbReference type="ARBA" id="ARBA00022679"/>
    </source>
</evidence>
<dbReference type="GO" id="GO:1904047">
    <property type="term" value="F:S-adenosyl-L-methionine binding"/>
    <property type="evidence" value="ECO:0007669"/>
    <property type="project" value="TreeGrafter"/>
</dbReference>
<dbReference type="AlphaFoldDB" id="A0A968GCQ4"/>
<feature type="binding site" evidence="7">
    <location>
        <position position="188"/>
    </location>
    <ligand>
        <name>S-adenosyl-L-methionine</name>
        <dbReference type="ChEBI" id="CHEBI:59789"/>
    </ligand>
</feature>
<dbReference type="InterPro" id="IPR012327">
    <property type="entry name" value="MeTrfase_D12"/>
</dbReference>
<keyword evidence="10" id="KW-1185">Reference proteome</keyword>
<feature type="binding site" evidence="7">
    <location>
        <position position="55"/>
    </location>
    <ligand>
        <name>S-adenosyl-L-methionine</name>
        <dbReference type="ChEBI" id="CHEBI:59789"/>
    </ligand>
</feature>
<dbReference type="Gene3D" id="1.10.1020.10">
    <property type="entry name" value="Adenine-specific Methyltransferase, Domain 2"/>
    <property type="match status" value="1"/>
</dbReference>
<feature type="binding site" evidence="7">
    <location>
        <position position="10"/>
    </location>
    <ligand>
        <name>S-adenosyl-L-methionine</name>
        <dbReference type="ChEBI" id="CHEBI:59789"/>
    </ligand>
</feature>
<dbReference type="PROSITE" id="PS00092">
    <property type="entry name" value="N6_MTASE"/>
    <property type="match status" value="1"/>
</dbReference>
<gene>
    <name evidence="9" type="ORF">HCT14_06740</name>
</gene>
<comment type="caution">
    <text evidence="9">The sequence shown here is derived from an EMBL/GenBank/DDBJ whole genome shotgun (WGS) entry which is preliminary data.</text>
</comment>
<dbReference type="GO" id="GO:0006298">
    <property type="term" value="P:mismatch repair"/>
    <property type="evidence" value="ECO:0007669"/>
    <property type="project" value="TreeGrafter"/>
</dbReference>
<dbReference type="GO" id="GO:0009307">
    <property type="term" value="P:DNA restriction-modification system"/>
    <property type="evidence" value="ECO:0007669"/>
    <property type="project" value="InterPro"/>
</dbReference>
<keyword evidence="5 8" id="KW-0949">S-adenosyl-L-methionine</keyword>
<sequence>MAMVQPIVKWAGGKRQLLSLLDLFIPKEFDRYYEPFAGGAALLFHLQPKRAVMADLNEELINLYQIIRSDVEGLIRDLHQHQNTKEYYYSLRKLDREHDEYVKLTAVQRASRLLYLNRTCYNGLYRVNRRGEFNTPYGHYKNPGIVNVEALMAMHRYFQESEITFLHRNFVDFFHEQQLNKGDFVYLDPPYDRIGEQNNFVYYNAQGFGRSEQLQLKEICDRLTAQGVKFLLSNSATPFIVDLYRYYYIEIVKARRIIASQVDRRGAIDEVVIRNYVE</sequence>
<organism evidence="9 10">
    <name type="scientific">Entomospira entomophila</name>
    <dbReference type="NCBI Taxonomy" id="2719988"/>
    <lineage>
        <taxon>Bacteria</taxon>
        <taxon>Pseudomonadati</taxon>
        <taxon>Spirochaetota</taxon>
        <taxon>Spirochaetia</taxon>
        <taxon>Spirochaetales</taxon>
        <taxon>Spirochaetaceae</taxon>
        <taxon>Entomospira</taxon>
    </lineage>
</organism>
<reference evidence="9 10" key="1">
    <citation type="submission" date="2020-03" db="EMBL/GenBank/DDBJ databases">
        <title>Spirochaetal bacteria isolated from arthropods constitute a novel genus Entomospira genus novum within the order Spirochaetales.</title>
        <authorList>
            <person name="Grana-Miraglia L."/>
            <person name="Sikutova S."/>
            <person name="Fingerle V."/>
            <person name="Sing A."/>
            <person name="Castillo-Ramirez S."/>
            <person name="Margos G."/>
            <person name="Rudolf I."/>
        </authorList>
    </citation>
    <scope>NUCLEOTIDE SEQUENCE [LARGE SCALE GENOMIC DNA]</scope>
    <source>
        <strain evidence="9 10">BR193</strain>
    </source>
</reference>